<dbReference type="SUPFAM" id="SSF53850">
    <property type="entry name" value="Periplasmic binding protein-like II"/>
    <property type="match status" value="1"/>
</dbReference>
<dbReference type="Proteomes" id="UP000291269">
    <property type="component" value="Unassembled WGS sequence"/>
</dbReference>
<sequence>MKIKLKELLALTVAVILSGMILAGCSPRKKPGDGDIGDPVYITVVDKGFGAEWLQAVGDAYYEETGVEITVSADPELYTNLQTKMDTTAEKDDMYFVSGDMMSWRKWAQKELIVGLDDVLESDKYGTPAIDRVRDDTFVKLGKYNGTLYELPYIYSAWGMVYNQGYLNQIDSYGAYVKGRFPESFQGLLDLCTATNNAKITNNRTGNIVKPLAVGNSKNYMNNLFYSYWYQLDAEGFEEYFDQNDRNAYNGELLNTPAVLKALEMAFDLTGAKSETESNLVGASQSHTDSQRSFLNGDSVVVMTGTWFESEMRENLADTKIDYHFAAYPKAEGVSKIAMQMNLPGEFFFIPSDAYNVTGAKDFLDFALSEKGLAAAKRSLNQELCFKTEKLVEINSFGNEMSALLENTNRFYTFSTGDVFTTGALGLFMQDTNPFLSMAKFDIKSKADLKKEIIDKEIAKHNERWSDYMKLLA</sequence>
<accession>A0A4Q2KAD9</accession>
<dbReference type="OrthoDB" id="41208at2"/>
<dbReference type="PANTHER" id="PTHR43649">
    <property type="entry name" value="ARABINOSE-BINDING PROTEIN-RELATED"/>
    <property type="match status" value="1"/>
</dbReference>
<keyword evidence="2" id="KW-1185">Reference proteome</keyword>
<reference evidence="1 2" key="1">
    <citation type="journal article" date="2019" name="Gut">
        <title>Antibiotics-induced monodominance of a novel gut bacterial order.</title>
        <authorList>
            <person name="Hildebrand F."/>
            <person name="Moitinho-Silva L."/>
            <person name="Blasche S."/>
            <person name="Jahn M.T."/>
            <person name="Gossmann T.I."/>
            <person name="Heuerta-Cepas J."/>
            <person name="Hercog R."/>
            <person name="Luetge M."/>
            <person name="Bahram M."/>
            <person name="Pryszlak A."/>
            <person name="Alves R.J."/>
            <person name="Waszak S.M."/>
            <person name="Zhu A."/>
            <person name="Ye L."/>
            <person name="Costea P.I."/>
            <person name="Aalvink S."/>
            <person name="Belzer C."/>
            <person name="Forslund S.K."/>
            <person name="Sunagawa S."/>
            <person name="Hentschel U."/>
            <person name="Merten C."/>
            <person name="Patil K.R."/>
            <person name="Benes V."/>
            <person name="Bork P."/>
        </authorList>
    </citation>
    <scope>NUCLEOTIDE SEQUENCE [LARGE SCALE GENOMIC DNA]</scope>
    <source>
        <strain evidence="1 2">HDS1380</strain>
    </source>
</reference>
<evidence type="ECO:0000313" key="1">
    <source>
        <dbReference type="EMBL" id="RXZ61598.1"/>
    </source>
</evidence>
<protein>
    <submittedName>
        <fullName evidence="1">Extracellular solute-binding protein</fullName>
    </submittedName>
</protein>
<dbReference type="RefSeq" id="WP_129224420.1">
    <property type="nucleotide sequence ID" value="NZ_SDOZ01000002.1"/>
</dbReference>
<dbReference type="InterPro" id="IPR006059">
    <property type="entry name" value="SBP"/>
</dbReference>
<comment type="caution">
    <text evidence="1">The sequence shown here is derived from an EMBL/GenBank/DDBJ whole genome shotgun (WGS) entry which is preliminary data.</text>
</comment>
<dbReference type="InterPro" id="IPR050490">
    <property type="entry name" value="Bact_solute-bd_prot1"/>
</dbReference>
<proteinExistence type="predicted"/>
<dbReference type="Gene3D" id="3.40.190.10">
    <property type="entry name" value="Periplasmic binding protein-like II"/>
    <property type="match status" value="1"/>
</dbReference>
<name>A0A4Q2KAD9_9FIRM</name>
<dbReference type="Pfam" id="PF01547">
    <property type="entry name" value="SBP_bac_1"/>
    <property type="match status" value="1"/>
</dbReference>
<evidence type="ECO:0000313" key="2">
    <source>
        <dbReference type="Proteomes" id="UP000291269"/>
    </source>
</evidence>
<organism evidence="1 2">
    <name type="scientific">Candidatus Borkfalkia ceftriaxoniphila</name>
    <dbReference type="NCBI Taxonomy" id="2508949"/>
    <lineage>
        <taxon>Bacteria</taxon>
        <taxon>Bacillati</taxon>
        <taxon>Bacillota</taxon>
        <taxon>Clostridia</taxon>
        <taxon>Christensenellales</taxon>
        <taxon>Christensenellaceae</taxon>
        <taxon>Candidatus Borkfalkia</taxon>
    </lineage>
</organism>
<dbReference type="PROSITE" id="PS51257">
    <property type="entry name" value="PROKAR_LIPOPROTEIN"/>
    <property type="match status" value="1"/>
</dbReference>
<dbReference type="EMBL" id="SDOZ01000002">
    <property type="protein sequence ID" value="RXZ61598.1"/>
    <property type="molecule type" value="Genomic_DNA"/>
</dbReference>
<dbReference type="AlphaFoldDB" id="A0A4Q2KAD9"/>
<gene>
    <name evidence="1" type="ORF">ESZ91_04170</name>
</gene>